<feature type="chain" id="PRO_5047463652" description="ABC transporter" evidence="1">
    <location>
        <begin position="24"/>
        <end position="405"/>
    </location>
</feature>
<evidence type="ECO:0008006" key="4">
    <source>
        <dbReference type="Google" id="ProtNLM"/>
    </source>
</evidence>
<organism evidence="2 3">
    <name type="scientific">Streptomyces argenteolus</name>
    <dbReference type="NCBI Taxonomy" id="67274"/>
    <lineage>
        <taxon>Bacteria</taxon>
        <taxon>Bacillati</taxon>
        <taxon>Actinomycetota</taxon>
        <taxon>Actinomycetes</taxon>
        <taxon>Kitasatosporales</taxon>
        <taxon>Streptomycetaceae</taxon>
        <taxon>Streptomyces</taxon>
    </lineage>
</organism>
<gene>
    <name evidence="2" type="ORF">ACFY8O_14615</name>
</gene>
<sequence>MTPRKIRTTTTLSLAALAGFALLTGCRDGTEAKAPPASAEPHGYVEGAEEASEQQSRLVLADATTGTVEVLDLITGDTSPMKRADAVEGLSTDGRFAYVTTADGTQVVDSGAWTVDHGDHVHYYRAAIRDLGSLTGKGTVRVHSDQAVTAVSSEAGTRLLDRQELEDGTVPDGRALTGAGSGPVVPYEEHLLVTAVGPGKSAVEVRDREGARVTSFEEPCAQAEGAAVTRRGVVFGCADGALLVSEDKGAFDAEKIPYGTAVKPSERATGFHHRAGSTTLAALSGEDAVWVLDVTDRAWTRVETGPVLSANTAGEGSPLLALGTDGVLSAYDIATGGSVARARLLPEGAESEGPGSAAIEVDTTRAYVNDAASRKVYEIDYNDQLRLARTFTLDFAPTYMVETGR</sequence>
<evidence type="ECO:0000256" key="1">
    <source>
        <dbReference type="SAM" id="SignalP"/>
    </source>
</evidence>
<accession>A0ABW6X759</accession>
<protein>
    <recommendedName>
        <fullName evidence="4">ABC transporter</fullName>
    </recommendedName>
</protein>
<dbReference type="RefSeq" id="WP_387901966.1">
    <property type="nucleotide sequence ID" value="NZ_JBIBEG010000003.1"/>
</dbReference>
<reference evidence="2 3" key="1">
    <citation type="submission" date="2024-10" db="EMBL/GenBank/DDBJ databases">
        <title>The Natural Products Discovery Center: Release of the First 8490 Sequenced Strains for Exploring Actinobacteria Biosynthetic Diversity.</title>
        <authorList>
            <person name="Kalkreuter E."/>
            <person name="Kautsar S.A."/>
            <person name="Yang D."/>
            <person name="Bader C.D."/>
            <person name="Teijaro C.N."/>
            <person name="Fluegel L."/>
            <person name="Davis C.M."/>
            <person name="Simpson J.R."/>
            <person name="Lauterbach L."/>
            <person name="Steele A.D."/>
            <person name="Gui C."/>
            <person name="Meng S."/>
            <person name="Li G."/>
            <person name="Viehrig K."/>
            <person name="Ye F."/>
            <person name="Su P."/>
            <person name="Kiefer A.F."/>
            <person name="Nichols A."/>
            <person name="Cepeda A.J."/>
            <person name="Yan W."/>
            <person name="Fan B."/>
            <person name="Jiang Y."/>
            <person name="Adhikari A."/>
            <person name="Zheng C.-J."/>
            <person name="Schuster L."/>
            <person name="Cowan T.M."/>
            <person name="Smanski M.J."/>
            <person name="Chevrette M.G."/>
            <person name="De Carvalho L.P.S."/>
            <person name="Shen B."/>
        </authorList>
    </citation>
    <scope>NUCLEOTIDE SEQUENCE [LARGE SCALE GENOMIC DNA]</scope>
    <source>
        <strain evidence="2 3">NPDC012540</strain>
    </source>
</reference>
<dbReference type="EMBL" id="JBIBEG010000003">
    <property type="protein sequence ID" value="MFF5897150.1"/>
    <property type="molecule type" value="Genomic_DNA"/>
</dbReference>
<dbReference type="SUPFAM" id="SSF75011">
    <property type="entry name" value="3-carboxy-cis,cis-mucoante lactonizing enzyme"/>
    <property type="match status" value="1"/>
</dbReference>
<proteinExistence type="predicted"/>
<keyword evidence="3" id="KW-1185">Reference proteome</keyword>
<dbReference type="PROSITE" id="PS51257">
    <property type="entry name" value="PROKAR_LIPOPROTEIN"/>
    <property type="match status" value="1"/>
</dbReference>
<feature type="signal peptide" evidence="1">
    <location>
        <begin position="1"/>
        <end position="23"/>
    </location>
</feature>
<evidence type="ECO:0000313" key="2">
    <source>
        <dbReference type="EMBL" id="MFF5897150.1"/>
    </source>
</evidence>
<comment type="caution">
    <text evidence="2">The sequence shown here is derived from an EMBL/GenBank/DDBJ whole genome shotgun (WGS) entry which is preliminary data.</text>
</comment>
<keyword evidence="1" id="KW-0732">Signal</keyword>
<evidence type="ECO:0000313" key="3">
    <source>
        <dbReference type="Proteomes" id="UP001602322"/>
    </source>
</evidence>
<dbReference type="Proteomes" id="UP001602322">
    <property type="component" value="Unassembled WGS sequence"/>
</dbReference>
<name>A0ABW6X759_9ACTN</name>